<sequence length="173" mass="19629">MTAGYVEMVVDQTGNVDYPVACLGRESEVQLIADIYTVTVAIPDKMKDARLCRACGVAVRMEIFEPHHAINFMIEFCWTDESGTRQLNYYVPSIFLDDCGIGTKTGNVDELDVLLGLPGTDEGKKKKKKKKKTWLSRQWAGYTSKPKKPRRWNQSSYAKRTRVISKRASTWSP</sequence>
<proteinExistence type="predicted"/>
<evidence type="ECO:0000256" key="1">
    <source>
        <dbReference type="SAM" id="MobiDB-lite"/>
    </source>
</evidence>
<dbReference type="AlphaFoldDB" id="A0A9P8UIN5"/>
<gene>
    <name evidence="2" type="ORF">BKA67DRAFT_536612</name>
</gene>
<evidence type="ECO:0000313" key="2">
    <source>
        <dbReference type="EMBL" id="KAH6652902.1"/>
    </source>
</evidence>
<dbReference type="GeneID" id="70129081"/>
<accession>A0A9P8UIN5</accession>
<feature type="region of interest" description="Disordered" evidence="1">
    <location>
        <begin position="142"/>
        <end position="173"/>
    </location>
</feature>
<name>A0A9P8UIN5_9PEZI</name>
<evidence type="ECO:0000313" key="3">
    <source>
        <dbReference type="Proteomes" id="UP000758603"/>
    </source>
</evidence>
<dbReference type="RefSeq" id="XP_045957179.1">
    <property type="nucleotide sequence ID" value="XM_046100189.1"/>
</dbReference>
<reference evidence="2" key="1">
    <citation type="journal article" date="2021" name="Nat. Commun.">
        <title>Genetic determinants of endophytism in the Arabidopsis root mycobiome.</title>
        <authorList>
            <person name="Mesny F."/>
            <person name="Miyauchi S."/>
            <person name="Thiergart T."/>
            <person name="Pickel B."/>
            <person name="Atanasova L."/>
            <person name="Karlsson M."/>
            <person name="Huettel B."/>
            <person name="Barry K.W."/>
            <person name="Haridas S."/>
            <person name="Chen C."/>
            <person name="Bauer D."/>
            <person name="Andreopoulos W."/>
            <person name="Pangilinan J."/>
            <person name="LaButti K."/>
            <person name="Riley R."/>
            <person name="Lipzen A."/>
            <person name="Clum A."/>
            <person name="Drula E."/>
            <person name="Henrissat B."/>
            <person name="Kohler A."/>
            <person name="Grigoriev I.V."/>
            <person name="Martin F.M."/>
            <person name="Hacquard S."/>
        </authorList>
    </citation>
    <scope>NUCLEOTIDE SEQUENCE</scope>
    <source>
        <strain evidence="2">MPI-SDFR-AT-0073</strain>
    </source>
</reference>
<organism evidence="2 3">
    <name type="scientific">Truncatella angustata</name>
    <dbReference type="NCBI Taxonomy" id="152316"/>
    <lineage>
        <taxon>Eukaryota</taxon>
        <taxon>Fungi</taxon>
        <taxon>Dikarya</taxon>
        <taxon>Ascomycota</taxon>
        <taxon>Pezizomycotina</taxon>
        <taxon>Sordariomycetes</taxon>
        <taxon>Xylariomycetidae</taxon>
        <taxon>Amphisphaeriales</taxon>
        <taxon>Sporocadaceae</taxon>
        <taxon>Truncatella</taxon>
    </lineage>
</organism>
<keyword evidence="3" id="KW-1185">Reference proteome</keyword>
<comment type="caution">
    <text evidence="2">The sequence shown here is derived from an EMBL/GenBank/DDBJ whole genome shotgun (WGS) entry which is preliminary data.</text>
</comment>
<dbReference type="EMBL" id="JAGPXC010000005">
    <property type="protein sequence ID" value="KAH6652902.1"/>
    <property type="molecule type" value="Genomic_DNA"/>
</dbReference>
<dbReference type="Proteomes" id="UP000758603">
    <property type="component" value="Unassembled WGS sequence"/>
</dbReference>
<protein>
    <submittedName>
        <fullName evidence="2">Uncharacterized protein</fullName>
    </submittedName>
</protein>